<dbReference type="STRING" id="1344416.A0A139AFK8"/>
<dbReference type="PANTHER" id="PTHR13109">
    <property type="entry name" value="NEUROCHONDRIN"/>
    <property type="match status" value="1"/>
</dbReference>
<keyword evidence="3" id="KW-1185">Reference proteome</keyword>
<evidence type="ECO:0000313" key="2">
    <source>
        <dbReference type="EMBL" id="KXS15586.1"/>
    </source>
</evidence>
<feature type="region of interest" description="Disordered" evidence="1">
    <location>
        <begin position="528"/>
        <end position="547"/>
    </location>
</feature>
<evidence type="ECO:0000313" key="3">
    <source>
        <dbReference type="Proteomes" id="UP000070544"/>
    </source>
</evidence>
<feature type="compositionally biased region" description="Gly residues" evidence="1">
    <location>
        <begin position="354"/>
        <end position="376"/>
    </location>
</feature>
<accession>A0A139AFK8</accession>
<proteinExistence type="predicted"/>
<reference evidence="2 3" key="1">
    <citation type="journal article" date="2015" name="Genome Biol. Evol.">
        <title>Phylogenomic analyses indicate that early fungi evolved digesting cell walls of algal ancestors of land plants.</title>
        <authorList>
            <person name="Chang Y."/>
            <person name="Wang S."/>
            <person name="Sekimoto S."/>
            <person name="Aerts A.L."/>
            <person name="Choi C."/>
            <person name="Clum A."/>
            <person name="LaButti K.M."/>
            <person name="Lindquist E.A."/>
            <person name="Yee Ngan C."/>
            <person name="Ohm R.A."/>
            <person name="Salamov A.A."/>
            <person name="Grigoriev I.V."/>
            <person name="Spatafora J.W."/>
            <person name="Berbee M.L."/>
        </authorList>
    </citation>
    <scope>NUCLEOTIDE SEQUENCE [LARGE SCALE GENOMIC DNA]</scope>
    <source>
        <strain evidence="2 3">JEL478</strain>
    </source>
</reference>
<organism evidence="2 3">
    <name type="scientific">Gonapodya prolifera (strain JEL478)</name>
    <name type="common">Monoblepharis prolifera</name>
    <dbReference type="NCBI Taxonomy" id="1344416"/>
    <lineage>
        <taxon>Eukaryota</taxon>
        <taxon>Fungi</taxon>
        <taxon>Fungi incertae sedis</taxon>
        <taxon>Chytridiomycota</taxon>
        <taxon>Chytridiomycota incertae sedis</taxon>
        <taxon>Monoblepharidomycetes</taxon>
        <taxon>Monoblepharidales</taxon>
        <taxon>Gonapodyaceae</taxon>
        <taxon>Gonapodya</taxon>
    </lineage>
</organism>
<gene>
    <name evidence="2" type="ORF">M427DRAFT_69946</name>
</gene>
<feature type="non-terminal residue" evidence="2">
    <location>
        <position position="1"/>
    </location>
</feature>
<dbReference type="InterPro" id="IPR008709">
    <property type="entry name" value="Neurochondrin"/>
</dbReference>
<dbReference type="PANTHER" id="PTHR13109:SF7">
    <property type="entry name" value="NEUROCHONDRIN"/>
    <property type="match status" value="1"/>
</dbReference>
<dbReference type="AlphaFoldDB" id="A0A139AFK8"/>
<dbReference type="OrthoDB" id="8962942at2759"/>
<name>A0A139AFK8_GONPJ</name>
<protein>
    <submittedName>
        <fullName evidence="2">Uncharacterized protein</fullName>
    </submittedName>
</protein>
<evidence type="ECO:0000256" key="1">
    <source>
        <dbReference type="SAM" id="MobiDB-lite"/>
    </source>
</evidence>
<dbReference type="Pfam" id="PF05536">
    <property type="entry name" value="Neurochondrin"/>
    <property type="match status" value="1"/>
</dbReference>
<sequence>MTISPTSSPSPLAQIVSLLHPSRTSEEKFVALALLPRVLDPDDVTAVESVFCAVDWDFVQRLLISDGAGEDGGGGAAEARAGVSQGDDGVEEIPTKLVAVQIVSSFADYPTIVVRQEMVSLGRALAESVDAADDPTLNQLTLDTVGKIVSASVAGWRAATGLTAVEALTTLLAQSPRVACHTSTRVLLVHLITHAPPSLRPRHRTSFTSSLSSILATLAPVFRDAQDSRKLESLHILDAAVGWFARAGDTAPSAQTAPAFEPPATTAHLPALTSGLADLLSSKRVPHTLPLLSLSSYLASLHGPSFLLAPGPGTHGARKLTPVQFLVVLTHAACTEVRVGLDDLPEGWEAVGAWGEGGGGGDEDGVGGSESAGDGSGVDTVDADKALSVSKQNRPGPQTPPKPVPALTTLPAALSLIESVIRALSTLSTDQTTSTERPVTVPSVEVLASVRNAMGETMLAVGSFLAECMHRTPTSATHPTPLAHPLAHIAARTICTYLAEESSPPPSLPLGVVEPTVAIAKLALSTSTSSTSTSSTSSSTSTTSTPQEATDLLASLFPAWSQLTSGETSDAADVRAGFVSAGAGGVVCDALAWVVRVSDTSSTSHGTTGAAWPITTGAWILPALETLTNLVVTTPTLVSSSSSSSSSLPTGPPTCWTAFALGTLIPLALHYFPHSLTTTRDVLLVIHSISLSVLILRSVALSPTTRVPATLKTADVTRLDTVLDVFAALPRMKPQLGEQGWTQSGVGEVWELGVSALGDLARASARVADRLVKLPRKTVRLLELVRDPTPLDPSEVPSLRALFTALLLHDRIRGRDICVQALGGQWNVKRLVELGWTEAMAAMQEAEERVLRSVGFDID</sequence>
<feature type="compositionally biased region" description="Low complexity" evidence="1">
    <location>
        <begin position="528"/>
        <end position="545"/>
    </location>
</feature>
<dbReference type="EMBL" id="KQ965761">
    <property type="protein sequence ID" value="KXS15586.1"/>
    <property type="molecule type" value="Genomic_DNA"/>
</dbReference>
<feature type="region of interest" description="Disordered" evidence="1">
    <location>
        <begin position="353"/>
        <end position="381"/>
    </location>
</feature>
<dbReference type="Proteomes" id="UP000070544">
    <property type="component" value="Unassembled WGS sequence"/>
</dbReference>